<name>A0A563DRM1_9MICO</name>
<protein>
    <recommendedName>
        <fullName evidence="3">Type I-E CRISPR-associated protein Cas5/CasD</fullName>
    </recommendedName>
</protein>
<evidence type="ECO:0008006" key="3">
    <source>
        <dbReference type="Google" id="ProtNLM"/>
    </source>
</evidence>
<gene>
    <name evidence="1" type="ORF">FGL98_23185</name>
</gene>
<evidence type="ECO:0000313" key="2">
    <source>
        <dbReference type="Proteomes" id="UP000320244"/>
    </source>
</evidence>
<dbReference type="EMBL" id="VCQV01000056">
    <property type="protein sequence ID" value="TWP32836.1"/>
    <property type="molecule type" value="Genomic_DNA"/>
</dbReference>
<proteinExistence type="predicted"/>
<sequence>MDLVIRLASPIQTWAAYRVAHTDVAATPIPTKSGIAGLLAACIGTRDYLSLLDQFILRVRVDRTNAADTDLQVAVPPRPGRDTDQWHRSASLHAACQAIGSGGQPKPYRATKINITGGTNRVQYSPNRTFIPHAEFICHLGVEANLAAQLIEGFRRPVYTPYLGRMANPASFPFYLGAWPGDGDVLAALPYVLRHDELPDTDPPRALRVHTVTGGYTQHQTSLQLVTPPRATTRDAQLGWAKEHLTR</sequence>
<dbReference type="AlphaFoldDB" id="A0A563DRM1"/>
<dbReference type="CDD" id="cd09693">
    <property type="entry name" value="Cas5_I"/>
    <property type="match status" value="1"/>
</dbReference>
<dbReference type="Gene3D" id="3.30.70.2660">
    <property type="match status" value="1"/>
</dbReference>
<organism evidence="1 2">
    <name type="scientific">Leekyejoonella antrihumi</name>
    <dbReference type="NCBI Taxonomy" id="1660198"/>
    <lineage>
        <taxon>Bacteria</taxon>
        <taxon>Bacillati</taxon>
        <taxon>Actinomycetota</taxon>
        <taxon>Actinomycetes</taxon>
        <taxon>Micrococcales</taxon>
        <taxon>Dermacoccaceae</taxon>
        <taxon>Leekyejoonella</taxon>
    </lineage>
</organism>
<dbReference type="OrthoDB" id="3189549at2"/>
<dbReference type="GO" id="GO:0043571">
    <property type="term" value="P:maintenance of CRISPR repeat elements"/>
    <property type="evidence" value="ECO:0007669"/>
    <property type="project" value="InterPro"/>
</dbReference>
<reference evidence="1 2" key="2">
    <citation type="submission" date="2019-08" db="EMBL/GenBank/DDBJ databases">
        <title>Jejuicoccus antrihumi gen. nov., sp. nov., a new member of the family Dermacoccaceae isolated from a cave.</title>
        <authorList>
            <person name="Schumann P."/>
            <person name="Kim I.S."/>
        </authorList>
    </citation>
    <scope>NUCLEOTIDE SEQUENCE [LARGE SCALE GENOMIC DNA]</scope>
    <source>
        <strain evidence="1 2">C5-26</strain>
    </source>
</reference>
<dbReference type="RefSeq" id="WP_146320975.1">
    <property type="nucleotide sequence ID" value="NZ_VCQV01000056.1"/>
</dbReference>
<dbReference type="InterPro" id="IPR021124">
    <property type="entry name" value="CRISPR-assoc_prot_Cas5"/>
</dbReference>
<dbReference type="Pfam" id="PF09704">
    <property type="entry name" value="Cas_Cas5d"/>
    <property type="match status" value="1"/>
</dbReference>
<accession>A0A563DRM1</accession>
<reference evidence="1 2" key="1">
    <citation type="submission" date="2019-05" db="EMBL/GenBank/DDBJ databases">
        <authorList>
            <person name="Lee S.D."/>
        </authorList>
    </citation>
    <scope>NUCLEOTIDE SEQUENCE [LARGE SCALE GENOMIC DNA]</scope>
    <source>
        <strain evidence="1 2">C5-26</strain>
    </source>
</reference>
<evidence type="ECO:0000313" key="1">
    <source>
        <dbReference type="EMBL" id="TWP32836.1"/>
    </source>
</evidence>
<keyword evidence="2" id="KW-1185">Reference proteome</keyword>
<dbReference type="Proteomes" id="UP000320244">
    <property type="component" value="Unassembled WGS sequence"/>
</dbReference>
<comment type="caution">
    <text evidence="1">The sequence shown here is derived from an EMBL/GenBank/DDBJ whole genome shotgun (WGS) entry which is preliminary data.</text>
</comment>